<evidence type="ECO:0000313" key="1">
    <source>
        <dbReference type="EMBL" id="KAH7833354.1"/>
    </source>
</evidence>
<sequence>MNMQINLVHPSIGSQVVESKAGNKTVVVIPDKIAMYLGYERPPRSLKDGYWTMNKVTYNLYPRGNETPHETELEYVFMKEDGVTDYAKWIFDQIVEFKLDIKAGLNFLFPAMITELCMQASFKTNSPTSCTPRRPWKINARTGSKNETISKRASKGKSQPPSQAGPSATDVRSSSAQKPKVAQSEMMKITQEIVEVTCIAIRMNGLPET</sequence>
<comment type="caution">
    <text evidence="1">The sequence shown here is derived from an EMBL/GenBank/DDBJ whole genome shotgun (WGS) entry which is preliminary data.</text>
</comment>
<proteinExistence type="predicted"/>
<accession>A0ACB7WYF3</accession>
<name>A0ACB7WYF3_9ERIC</name>
<reference evidence="1 2" key="1">
    <citation type="journal article" date="2021" name="Hortic Res">
        <title>High-quality reference genome and annotation aids understanding of berry development for evergreen blueberry (Vaccinium darrowii).</title>
        <authorList>
            <person name="Yu J."/>
            <person name="Hulse-Kemp A.M."/>
            <person name="Babiker E."/>
            <person name="Staton M."/>
        </authorList>
    </citation>
    <scope>NUCLEOTIDE SEQUENCE [LARGE SCALE GENOMIC DNA]</scope>
    <source>
        <strain evidence="2">cv. NJ 8807/NJ 8810</strain>
        <tissue evidence="1">Young leaf</tissue>
    </source>
</reference>
<evidence type="ECO:0000313" key="2">
    <source>
        <dbReference type="Proteomes" id="UP000828048"/>
    </source>
</evidence>
<keyword evidence="2" id="KW-1185">Reference proteome</keyword>
<gene>
    <name evidence="1" type="ORF">Vadar_005426</name>
</gene>
<dbReference type="EMBL" id="CM037152">
    <property type="protein sequence ID" value="KAH7833354.1"/>
    <property type="molecule type" value="Genomic_DNA"/>
</dbReference>
<protein>
    <submittedName>
        <fullName evidence="1">Uncharacterized protein</fullName>
    </submittedName>
</protein>
<organism evidence="1 2">
    <name type="scientific">Vaccinium darrowii</name>
    <dbReference type="NCBI Taxonomy" id="229202"/>
    <lineage>
        <taxon>Eukaryota</taxon>
        <taxon>Viridiplantae</taxon>
        <taxon>Streptophyta</taxon>
        <taxon>Embryophyta</taxon>
        <taxon>Tracheophyta</taxon>
        <taxon>Spermatophyta</taxon>
        <taxon>Magnoliopsida</taxon>
        <taxon>eudicotyledons</taxon>
        <taxon>Gunneridae</taxon>
        <taxon>Pentapetalae</taxon>
        <taxon>asterids</taxon>
        <taxon>Ericales</taxon>
        <taxon>Ericaceae</taxon>
        <taxon>Vaccinioideae</taxon>
        <taxon>Vaccinieae</taxon>
        <taxon>Vaccinium</taxon>
    </lineage>
</organism>
<dbReference type="Proteomes" id="UP000828048">
    <property type="component" value="Chromosome 2"/>
</dbReference>